<evidence type="ECO:0000259" key="8">
    <source>
        <dbReference type="PROSITE" id="PS50112"/>
    </source>
</evidence>
<dbReference type="InterPro" id="IPR000014">
    <property type="entry name" value="PAS"/>
</dbReference>
<dbReference type="SMART" id="SM00091">
    <property type="entry name" value="PAS"/>
    <property type="match status" value="1"/>
</dbReference>
<keyword evidence="5" id="KW-0418">Kinase</keyword>
<gene>
    <name evidence="10" type="ORF">GCM10023092_02770</name>
</gene>
<evidence type="ECO:0000256" key="6">
    <source>
        <dbReference type="SAM" id="MobiDB-lite"/>
    </source>
</evidence>
<dbReference type="InterPro" id="IPR005467">
    <property type="entry name" value="His_kinase_dom"/>
</dbReference>
<dbReference type="InterPro" id="IPR036097">
    <property type="entry name" value="HisK_dim/P_sf"/>
</dbReference>
<protein>
    <recommendedName>
        <fullName evidence="2">histidine kinase</fullName>
        <ecNumber evidence="2">2.7.13.3</ecNumber>
    </recommendedName>
</protein>
<dbReference type="SUPFAM" id="SSF47384">
    <property type="entry name" value="Homodimeric domain of signal transducing histidine kinase"/>
    <property type="match status" value="1"/>
</dbReference>
<dbReference type="PROSITE" id="PS50113">
    <property type="entry name" value="PAC"/>
    <property type="match status" value="1"/>
</dbReference>
<evidence type="ECO:0000256" key="3">
    <source>
        <dbReference type="ARBA" id="ARBA00022553"/>
    </source>
</evidence>
<name>A0ABP8MHP0_9BACT</name>
<dbReference type="PRINTS" id="PR00344">
    <property type="entry name" value="BCTRLSENSOR"/>
</dbReference>
<dbReference type="CDD" id="cd00130">
    <property type="entry name" value="PAS"/>
    <property type="match status" value="1"/>
</dbReference>
<comment type="caution">
    <text evidence="10">The sequence shown here is derived from an EMBL/GenBank/DDBJ whole genome shotgun (WGS) entry which is preliminary data.</text>
</comment>
<evidence type="ECO:0000259" key="9">
    <source>
        <dbReference type="PROSITE" id="PS50113"/>
    </source>
</evidence>
<dbReference type="InterPro" id="IPR052162">
    <property type="entry name" value="Sensor_kinase/Photoreceptor"/>
</dbReference>
<dbReference type="Pfam" id="PF08448">
    <property type="entry name" value="PAS_4"/>
    <property type="match status" value="2"/>
</dbReference>
<dbReference type="Proteomes" id="UP001501410">
    <property type="component" value="Unassembled WGS sequence"/>
</dbReference>
<feature type="domain" description="PAC" evidence="9">
    <location>
        <begin position="221"/>
        <end position="273"/>
    </location>
</feature>
<sequence>MKNSFTGHAAAGDNCDLMHAVFHAVPNGVAVMQVIKDEQGNVSDFTVRLLNDHMFKWITDREYQGKSCAAVFPMLEETGILSRLRELAATDHHGRFESSYHNNGTEYWFRFNVALQADLVVVTTEDITDRKQAEITLSRALEASEKQKRLYDSIIGTIPDLIYVFDLDYKFTYANKALLEMWGKSAEDAIGKGLRDNGYEEWHALMHEREIDQVAATKKPIRGTVSFPHAELGRRIYDYIFVPVINENGVVEAIAGSTRDITDIKLAEERLQESERHFKHLSATLEQQVQERTSELQRSNSDLQKFAHVASHDLKEPLRKVKTFLSRLEEQMNDKLDEVSVGYLERIHVSTNRMFTMIEGVLNYSTINAEQHELEIVDINEVVATIESDLEIKLGEKGGVIEYSDLPNINGIPVLIYQLFYNLIYNSLKFCREGVPPHIRIGATTVTKESGLYTCISVSDNGIGFDPSESSKIFETFTRLHSKDEYEGTGLGLSLCKKIVERHGGEIEAQGKTNEGSTFTVSIPLHSPDGERKTA</sequence>
<dbReference type="NCBIfam" id="TIGR00229">
    <property type="entry name" value="sensory_box"/>
    <property type="match status" value="1"/>
</dbReference>
<dbReference type="InterPro" id="IPR004358">
    <property type="entry name" value="Sig_transdc_His_kin-like_C"/>
</dbReference>
<dbReference type="InterPro" id="IPR035965">
    <property type="entry name" value="PAS-like_dom_sf"/>
</dbReference>
<organism evidence="10 11">
    <name type="scientific">Rurimicrobium arvi</name>
    <dbReference type="NCBI Taxonomy" id="2049916"/>
    <lineage>
        <taxon>Bacteria</taxon>
        <taxon>Pseudomonadati</taxon>
        <taxon>Bacteroidota</taxon>
        <taxon>Chitinophagia</taxon>
        <taxon>Chitinophagales</taxon>
        <taxon>Chitinophagaceae</taxon>
        <taxon>Rurimicrobium</taxon>
    </lineage>
</organism>
<keyword evidence="3" id="KW-0597">Phosphoprotein</keyword>
<reference evidence="11" key="1">
    <citation type="journal article" date="2019" name="Int. J. Syst. Evol. Microbiol.">
        <title>The Global Catalogue of Microorganisms (GCM) 10K type strain sequencing project: providing services to taxonomists for standard genome sequencing and annotation.</title>
        <authorList>
            <consortium name="The Broad Institute Genomics Platform"/>
            <consortium name="The Broad Institute Genome Sequencing Center for Infectious Disease"/>
            <person name="Wu L."/>
            <person name="Ma J."/>
        </authorList>
    </citation>
    <scope>NUCLEOTIDE SEQUENCE [LARGE SCALE GENOMIC DNA]</scope>
    <source>
        <strain evidence="11">JCM 31921</strain>
    </source>
</reference>
<evidence type="ECO:0000256" key="2">
    <source>
        <dbReference type="ARBA" id="ARBA00012438"/>
    </source>
</evidence>
<comment type="catalytic activity">
    <reaction evidence="1">
        <text>ATP + protein L-histidine = ADP + protein N-phospho-L-histidine.</text>
        <dbReference type="EC" id="2.7.13.3"/>
    </reaction>
</comment>
<dbReference type="RefSeq" id="WP_344821919.1">
    <property type="nucleotide sequence ID" value="NZ_BAABEZ010000001.1"/>
</dbReference>
<proteinExistence type="predicted"/>
<dbReference type="Pfam" id="PF00512">
    <property type="entry name" value="HisKA"/>
    <property type="match status" value="1"/>
</dbReference>
<dbReference type="Pfam" id="PF02518">
    <property type="entry name" value="HATPase_c"/>
    <property type="match status" value="1"/>
</dbReference>
<evidence type="ECO:0000256" key="5">
    <source>
        <dbReference type="ARBA" id="ARBA00022777"/>
    </source>
</evidence>
<dbReference type="Gene3D" id="1.10.287.130">
    <property type="match status" value="1"/>
</dbReference>
<dbReference type="PROSITE" id="PS50109">
    <property type="entry name" value="HIS_KIN"/>
    <property type="match status" value="1"/>
</dbReference>
<feature type="region of interest" description="Disordered" evidence="6">
    <location>
        <begin position="507"/>
        <end position="535"/>
    </location>
</feature>
<evidence type="ECO:0000259" key="7">
    <source>
        <dbReference type="PROSITE" id="PS50109"/>
    </source>
</evidence>
<dbReference type="SUPFAM" id="SSF55785">
    <property type="entry name" value="PYP-like sensor domain (PAS domain)"/>
    <property type="match status" value="2"/>
</dbReference>
<dbReference type="Gene3D" id="3.30.450.20">
    <property type="entry name" value="PAS domain"/>
    <property type="match status" value="2"/>
</dbReference>
<keyword evidence="4" id="KW-0808">Transferase</keyword>
<feature type="compositionally biased region" description="Polar residues" evidence="6">
    <location>
        <begin position="511"/>
        <end position="521"/>
    </location>
</feature>
<dbReference type="PROSITE" id="PS50112">
    <property type="entry name" value="PAS"/>
    <property type="match status" value="1"/>
</dbReference>
<evidence type="ECO:0000256" key="1">
    <source>
        <dbReference type="ARBA" id="ARBA00000085"/>
    </source>
</evidence>
<dbReference type="InterPro" id="IPR003661">
    <property type="entry name" value="HisK_dim/P_dom"/>
</dbReference>
<dbReference type="EC" id="2.7.13.3" evidence="2"/>
<feature type="domain" description="PAS" evidence="8">
    <location>
        <begin position="147"/>
        <end position="192"/>
    </location>
</feature>
<dbReference type="PANTHER" id="PTHR43304">
    <property type="entry name" value="PHYTOCHROME-LIKE PROTEIN CPH1"/>
    <property type="match status" value="1"/>
</dbReference>
<evidence type="ECO:0000256" key="4">
    <source>
        <dbReference type="ARBA" id="ARBA00022679"/>
    </source>
</evidence>
<dbReference type="InterPro" id="IPR013656">
    <property type="entry name" value="PAS_4"/>
</dbReference>
<dbReference type="PANTHER" id="PTHR43304:SF1">
    <property type="entry name" value="PAC DOMAIN-CONTAINING PROTEIN"/>
    <property type="match status" value="1"/>
</dbReference>
<dbReference type="Gene3D" id="3.30.565.10">
    <property type="entry name" value="Histidine kinase-like ATPase, C-terminal domain"/>
    <property type="match status" value="1"/>
</dbReference>
<evidence type="ECO:0000313" key="10">
    <source>
        <dbReference type="EMBL" id="GAA4449145.1"/>
    </source>
</evidence>
<keyword evidence="11" id="KW-1185">Reference proteome</keyword>
<dbReference type="CDD" id="cd00082">
    <property type="entry name" value="HisKA"/>
    <property type="match status" value="1"/>
</dbReference>
<feature type="domain" description="Histidine kinase" evidence="7">
    <location>
        <begin position="309"/>
        <end position="527"/>
    </location>
</feature>
<dbReference type="SMART" id="SM00388">
    <property type="entry name" value="HisKA"/>
    <property type="match status" value="1"/>
</dbReference>
<dbReference type="EMBL" id="BAABEZ010000001">
    <property type="protein sequence ID" value="GAA4449145.1"/>
    <property type="molecule type" value="Genomic_DNA"/>
</dbReference>
<dbReference type="InterPro" id="IPR000700">
    <property type="entry name" value="PAS-assoc_C"/>
</dbReference>
<accession>A0ABP8MHP0</accession>
<dbReference type="InterPro" id="IPR003594">
    <property type="entry name" value="HATPase_dom"/>
</dbReference>
<evidence type="ECO:0000313" key="11">
    <source>
        <dbReference type="Proteomes" id="UP001501410"/>
    </source>
</evidence>
<dbReference type="InterPro" id="IPR036890">
    <property type="entry name" value="HATPase_C_sf"/>
</dbReference>
<dbReference type="SUPFAM" id="SSF55874">
    <property type="entry name" value="ATPase domain of HSP90 chaperone/DNA topoisomerase II/histidine kinase"/>
    <property type="match status" value="1"/>
</dbReference>
<dbReference type="SMART" id="SM00387">
    <property type="entry name" value="HATPase_c"/>
    <property type="match status" value="1"/>
</dbReference>